<dbReference type="AlphaFoldDB" id="A0A378XWE2"/>
<reference evidence="1 2" key="1">
    <citation type="submission" date="2018-06" db="EMBL/GenBank/DDBJ databases">
        <authorList>
            <consortium name="Pathogen Informatics"/>
            <person name="Doyle S."/>
        </authorList>
    </citation>
    <scope>NUCLEOTIDE SEQUENCE [LARGE SCALE GENOMIC DNA]</scope>
    <source>
        <strain evidence="1 2">NCTC10343</strain>
    </source>
</reference>
<gene>
    <name evidence="1" type="ORF">NCTC10343_01281</name>
</gene>
<evidence type="ECO:0000313" key="1">
    <source>
        <dbReference type="EMBL" id="SUA67414.1"/>
    </source>
</evidence>
<evidence type="ECO:0000313" key="2">
    <source>
        <dbReference type="Proteomes" id="UP000254400"/>
    </source>
</evidence>
<organism evidence="1 2">
    <name type="scientific">Paenibacillus polymyxa</name>
    <name type="common">Bacillus polymyxa</name>
    <dbReference type="NCBI Taxonomy" id="1406"/>
    <lineage>
        <taxon>Bacteria</taxon>
        <taxon>Bacillati</taxon>
        <taxon>Bacillota</taxon>
        <taxon>Bacilli</taxon>
        <taxon>Bacillales</taxon>
        <taxon>Paenibacillaceae</taxon>
        <taxon>Paenibacillus</taxon>
    </lineage>
</organism>
<proteinExistence type="predicted"/>
<sequence>MNEQGKVYKRALERVKKGDIDKDYVLLLARRVDELEKTNSKLIRDMLEIVNGIEGQQEEPIEFNYDECAEYIFNKLIEKGIAVSIVDIGLILRLEYEYGGEIGLYVD</sequence>
<name>A0A378XWE2_PAEPO</name>
<accession>A0A378XWE2</accession>
<dbReference type="RefSeq" id="WP_115293092.1">
    <property type="nucleotide sequence ID" value="NZ_CP036496.1"/>
</dbReference>
<dbReference type="Proteomes" id="UP000254400">
    <property type="component" value="Unassembled WGS sequence"/>
</dbReference>
<dbReference type="EMBL" id="UGSC01000001">
    <property type="protein sequence ID" value="SUA67414.1"/>
    <property type="molecule type" value="Genomic_DNA"/>
</dbReference>
<dbReference type="GeneID" id="93350078"/>
<protein>
    <submittedName>
        <fullName evidence="1">Uncharacterized protein</fullName>
    </submittedName>
</protein>